<dbReference type="InterPro" id="IPR019079">
    <property type="entry name" value="Capsule_synth_CapA"/>
</dbReference>
<dbReference type="Pfam" id="PF09587">
    <property type="entry name" value="PGA_cap"/>
    <property type="match status" value="1"/>
</dbReference>
<dbReference type="AlphaFoldDB" id="A0A494XET4"/>
<dbReference type="OrthoDB" id="5405713at2"/>
<evidence type="ECO:0000313" key="4">
    <source>
        <dbReference type="Proteomes" id="UP000280434"/>
    </source>
</evidence>
<dbReference type="InterPro" id="IPR052169">
    <property type="entry name" value="CW_Biosynth-Accessory"/>
</dbReference>
<dbReference type="CDD" id="cd07381">
    <property type="entry name" value="MPP_CapA"/>
    <property type="match status" value="1"/>
</dbReference>
<dbReference type="PANTHER" id="PTHR33393:SF11">
    <property type="entry name" value="POLYGLUTAMINE SYNTHESIS ACCESSORY PROTEIN RV0574C-RELATED"/>
    <property type="match status" value="1"/>
</dbReference>
<dbReference type="Proteomes" id="UP000280434">
    <property type="component" value="Unassembled WGS sequence"/>
</dbReference>
<keyword evidence="4" id="KW-1185">Reference proteome</keyword>
<sequence>MNAVDVVQQEQVPYACLFLSGDVMTGRGIDAILPHAGNPQLYENFCHSARDYVRLAEQANGALPASIGDAYPWGDALAVLERMQPHIRLINLETAVTASADYWPNKAVLYRMHPDNIGCLTSARVDCCVLANNHTLDWGRQGLDDTLATLRGAGIQAAGAGKDQAQAAAPAVLTLASGLRVRVYAFGAPTSGVPASWAATAHRSGVNYVPEITVSRAEMIGRRMAAERGPGELVVVSLHWGSNWGFDVGDDERAFAHALIDTGGVDIVHGHSSHHVRGVELYRGKLVLYGCGDLLNDYEGIAGEEHYRPDLALMYFVCVEGSNGTLIELQAVPMQIRQMQLRCAPAQGAAWLHTTLARESERLGTRVEQGADGVLLVRG</sequence>
<evidence type="ECO:0000259" key="2">
    <source>
        <dbReference type="SMART" id="SM00854"/>
    </source>
</evidence>
<dbReference type="SMART" id="SM00854">
    <property type="entry name" value="PGA_cap"/>
    <property type="match status" value="1"/>
</dbReference>
<evidence type="ECO:0000256" key="1">
    <source>
        <dbReference type="ARBA" id="ARBA00005662"/>
    </source>
</evidence>
<protein>
    <submittedName>
        <fullName evidence="3">CapA family protein</fullName>
    </submittedName>
</protein>
<dbReference type="InterPro" id="IPR029052">
    <property type="entry name" value="Metallo-depent_PP-like"/>
</dbReference>
<comment type="caution">
    <text evidence="3">The sequence shown here is derived from an EMBL/GenBank/DDBJ whole genome shotgun (WGS) entry which is preliminary data.</text>
</comment>
<proteinExistence type="inferred from homology"/>
<dbReference type="RefSeq" id="WP_121278945.1">
    <property type="nucleotide sequence ID" value="NZ_RBZV01000006.1"/>
</dbReference>
<organism evidence="3 4">
    <name type="scientific">Trinickia fusca</name>
    <dbReference type="NCBI Taxonomy" id="2419777"/>
    <lineage>
        <taxon>Bacteria</taxon>
        <taxon>Pseudomonadati</taxon>
        <taxon>Pseudomonadota</taxon>
        <taxon>Betaproteobacteria</taxon>
        <taxon>Burkholderiales</taxon>
        <taxon>Burkholderiaceae</taxon>
        <taxon>Trinickia</taxon>
    </lineage>
</organism>
<dbReference type="SUPFAM" id="SSF56300">
    <property type="entry name" value="Metallo-dependent phosphatases"/>
    <property type="match status" value="1"/>
</dbReference>
<evidence type="ECO:0000313" key="3">
    <source>
        <dbReference type="EMBL" id="RKP46986.1"/>
    </source>
</evidence>
<accession>A0A494XET4</accession>
<dbReference type="EMBL" id="RBZV01000006">
    <property type="protein sequence ID" value="RKP46986.1"/>
    <property type="molecule type" value="Genomic_DNA"/>
</dbReference>
<dbReference type="PANTHER" id="PTHR33393">
    <property type="entry name" value="POLYGLUTAMINE SYNTHESIS ACCESSORY PROTEIN RV0574C-RELATED"/>
    <property type="match status" value="1"/>
</dbReference>
<comment type="similarity">
    <text evidence="1">Belongs to the CapA family.</text>
</comment>
<feature type="domain" description="Capsule synthesis protein CapA" evidence="2">
    <location>
        <begin position="16"/>
        <end position="298"/>
    </location>
</feature>
<reference evidence="3 4" key="1">
    <citation type="submission" date="2018-10" db="EMBL/GenBank/DDBJ databases">
        <title>Paraburkholderia sp. 7MK8-2, isolated from soil.</title>
        <authorList>
            <person name="Gao Z.-H."/>
            <person name="Qiu L.-H."/>
        </authorList>
    </citation>
    <scope>NUCLEOTIDE SEQUENCE [LARGE SCALE GENOMIC DNA]</scope>
    <source>
        <strain evidence="3 4">7MK8-2</strain>
    </source>
</reference>
<gene>
    <name evidence="3" type="ORF">D7S89_16720</name>
</gene>
<dbReference type="Gene3D" id="3.60.21.10">
    <property type="match status" value="1"/>
</dbReference>
<name>A0A494XET4_9BURK</name>